<name>A0AAW2PLI5_SESRA</name>
<gene>
    <name evidence="1" type="ORF">Sradi_4090000</name>
</gene>
<dbReference type="PANTHER" id="PTHR19446">
    <property type="entry name" value="REVERSE TRANSCRIPTASES"/>
    <property type="match status" value="1"/>
</dbReference>
<dbReference type="EMBL" id="JACGWJ010000017">
    <property type="protein sequence ID" value="KAL0356431.1"/>
    <property type="molecule type" value="Genomic_DNA"/>
</dbReference>
<evidence type="ECO:0008006" key="2">
    <source>
        <dbReference type="Google" id="ProtNLM"/>
    </source>
</evidence>
<comment type="caution">
    <text evidence="1">The sequence shown here is derived from an EMBL/GenBank/DDBJ whole genome shotgun (WGS) entry which is preliminary data.</text>
</comment>
<evidence type="ECO:0000313" key="1">
    <source>
        <dbReference type="EMBL" id="KAL0356431.1"/>
    </source>
</evidence>
<accession>A0AAW2PLI5</accession>
<dbReference type="AlphaFoldDB" id="A0AAW2PLI5"/>
<reference evidence="1" key="1">
    <citation type="submission" date="2020-06" db="EMBL/GenBank/DDBJ databases">
        <authorList>
            <person name="Li T."/>
            <person name="Hu X."/>
            <person name="Zhang T."/>
            <person name="Song X."/>
            <person name="Zhang H."/>
            <person name="Dai N."/>
            <person name="Sheng W."/>
            <person name="Hou X."/>
            <person name="Wei L."/>
        </authorList>
    </citation>
    <scope>NUCLEOTIDE SEQUENCE</scope>
    <source>
        <strain evidence="1">G02</strain>
        <tissue evidence="1">Leaf</tissue>
    </source>
</reference>
<organism evidence="1">
    <name type="scientific">Sesamum radiatum</name>
    <name type="common">Black benniseed</name>
    <dbReference type="NCBI Taxonomy" id="300843"/>
    <lineage>
        <taxon>Eukaryota</taxon>
        <taxon>Viridiplantae</taxon>
        <taxon>Streptophyta</taxon>
        <taxon>Embryophyta</taxon>
        <taxon>Tracheophyta</taxon>
        <taxon>Spermatophyta</taxon>
        <taxon>Magnoliopsida</taxon>
        <taxon>eudicotyledons</taxon>
        <taxon>Gunneridae</taxon>
        <taxon>Pentapetalae</taxon>
        <taxon>asterids</taxon>
        <taxon>lamiids</taxon>
        <taxon>Lamiales</taxon>
        <taxon>Pedaliaceae</taxon>
        <taxon>Sesamum</taxon>
    </lineage>
</organism>
<proteinExistence type="predicted"/>
<reference evidence="1" key="2">
    <citation type="journal article" date="2024" name="Plant">
        <title>Genomic evolution and insights into agronomic trait innovations of Sesamum species.</title>
        <authorList>
            <person name="Miao H."/>
            <person name="Wang L."/>
            <person name="Qu L."/>
            <person name="Liu H."/>
            <person name="Sun Y."/>
            <person name="Le M."/>
            <person name="Wang Q."/>
            <person name="Wei S."/>
            <person name="Zheng Y."/>
            <person name="Lin W."/>
            <person name="Duan Y."/>
            <person name="Cao H."/>
            <person name="Xiong S."/>
            <person name="Wang X."/>
            <person name="Wei L."/>
            <person name="Li C."/>
            <person name="Ma Q."/>
            <person name="Ju M."/>
            <person name="Zhao R."/>
            <person name="Li G."/>
            <person name="Mu C."/>
            <person name="Tian Q."/>
            <person name="Mei H."/>
            <person name="Zhang T."/>
            <person name="Gao T."/>
            <person name="Zhang H."/>
        </authorList>
    </citation>
    <scope>NUCLEOTIDE SEQUENCE</scope>
    <source>
        <strain evidence="1">G02</strain>
    </source>
</reference>
<protein>
    <recommendedName>
        <fullName evidence="2">Reverse transcriptase domain-containing protein</fullName>
    </recommendedName>
</protein>
<sequence>MKIILDRIISPSQSAFVPGQLISDNILLAFELNHFLNSKTRGEQGWMALKLDVSKAYDKVEWSFLEHVMSKLGFPLPSVASLCFVCRVSHILLCLEENSLVLLFLLGASVRGTPFHLTFFSSAQNLSALCYIMLKLSDAFGALRCVGAPLSLTFSSQTIR</sequence>